<reference evidence="2" key="2">
    <citation type="submission" date="2022-01" db="EMBL/GenBank/DDBJ databases">
        <authorList>
            <person name="Yamashiro T."/>
            <person name="Shiraishi A."/>
            <person name="Satake H."/>
            <person name="Nakayama K."/>
        </authorList>
    </citation>
    <scope>NUCLEOTIDE SEQUENCE</scope>
</reference>
<evidence type="ECO:0000313" key="3">
    <source>
        <dbReference type="Proteomes" id="UP001151760"/>
    </source>
</evidence>
<feature type="compositionally biased region" description="Basic and acidic residues" evidence="1">
    <location>
        <begin position="183"/>
        <end position="197"/>
    </location>
</feature>
<dbReference type="Proteomes" id="UP001151760">
    <property type="component" value="Unassembled WGS sequence"/>
</dbReference>
<dbReference type="EMBL" id="BQNB010017125">
    <property type="protein sequence ID" value="GJT59615.1"/>
    <property type="molecule type" value="Genomic_DNA"/>
</dbReference>
<protein>
    <submittedName>
        <fullName evidence="2">Uncharacterized protein</fullName>
    </submittedName>
</protein>
<reference evidence="2" key="1">
    <citation type="journal article" date="2022" name="Int. J. Mol. Sci.">
        <title>Draft Genome of Tanacetum Coccineum: Genomic Comparison of Closely Related Tanacetum-Family Plants.</title>
        <authorList>
            <person name="Yamashiro T."/>
            <person name="Shiraishi A."/>
            <person name="Nakayama K."/>
            <person name="Satake H."/>
        </authorList>
    </citation>
    <scope>NUCLEOTIDE SEQUENCE</scope>
</reference>
<feature type="compositionally biased region" description="Low complexity" evidence="1">
    <location>
        <begin position="198"/>
        <end position="207"/>
    </location>
</feature>
<organism evidence="2 3">
    <name type="scientific">Tanacetum coccineum</name>
    <dbReference type="NCBI Taxonomy" id="301880"/>
    <lineage>
        <taxon>Eukaryota</taxon>
        <taxon>Viridiplantae</taxon>
        <taxon>Streptophyta</taxon>
        <taxon>Embryophyta</taxon>
        <taxon>Tracheophyta</taxon>
        <taxon>Spermatophyta</taxon>
        <taxon>Magnoliopsida</taxon>
        <taxon>eudicotyledons</taxon>
        <taxon>Gunneridae</taxon>
        <taxon>Pentapetalae</taxon>
        <taxon>asterids</taxon>
        <taxon>campanulids</taxon>
        <taxon>Asterales</taxon>
        <taxon>Asteraceae</taxon>
        <taxon>Asteroideae</taxon>
        <taxon>Anthemideae</taxon>
        <taxon>Anthemidinae</taxon>
        <taxon>Tanacetum</taxon>
    </lineage>
</organism>
<keyword evidence="3" id="KW-1185">Reference proteome</keyword>
<name>A0ABQ5F8M1_9ASTR</name>
<evidence type="ECO:0000313" key="2">
    <source>
        <dbReference type="EMBL" id="GJT59615.1"/>
    </source>
</evidence>
<feature type="compositionally biased region" description="Basic and acidic residues" evidence="1">
    <location>
        <begin position="218"/>
        <end position="232"/>
    </location>
</feature>
<gene>
    <name evidence="2" type="ORF">Tco_1003148</name>
</gene>
<proteinExistence type="predicted"/>
<accession>A0ABQ5F8M1</accession>
<comment type="caution">
    <text evidence="2">The sequence shown here is derived from an EMBL/GenBank/DDBJ whole genome shotgun (WGS) entry which is preliminary data.</text>
</comment>
<evidence type="ECO:0000256" key="1">
    <source>
        <dbReference type="SAM" id="MobiDB-lite"/>
    </source>
</evidence>
<sequence>MIPKIKRLSRVYELQGFPYGLKHVAAPSWLLLSSKNRPWWLKALAYLKLSLGSSIYRVWKLIDTPYRAMWDTTYWGFLRVGTTFDIFQNLHILYLEYGVLVFLDTAYWILFPSWSLVKCRHIYAVSSLMDIVYWLLEQEPGMENDTIEDLEFAEGIDLRRDDVDKDEEPSAGSNWGSKRRRAGKEPESTSAPKEKTSKTTSKSTDGSKSQHKSTGESTHTEEPMHTDKDLEEPAHQEFDIGATEEQSDEETSQYPDCFQKLAKIPTPDRDWNKTLPAVHGPVQPWLSNLAREEGPPGPTFELIKGQQYHHDLRKLLPLIPNSRGRQVIPFDHFINNDLAYLFGGVSNRTYATSVIKTKTADYGYIKWIKDLVPNIIWSKVPVKESACDVYSKRRIIVVTKLQIIEWHGNKHLDWITIRRDDDKLYTFKEGDFKRFRLQDIEDMLIFLVQCKLTNLNVEDRLAFGVSLRMFTRSIVIQRRVEDLQLGIKNYQKKLNITKPDTYRSDLKCRDSYTVYSNPRGFIYQNKDKKNKLMLIDELHKFSDGTLDNVRTALNDRLKGIRMEYLPKTIWRQSDRERAKAMI</sequence>
<feature type="region of interest" description="Disordered" evidence="1">
    <location>
        <begin position="158"/>
        <end position="232"/>
    </location>
</feature>